<sequence length="190" mass="22397">RALEHLRAAGVDHDPQAQRRFLDDLHAKMFPDPEPFRPGLWDPHRLPRRLLRRLHPRWWYRRWRLRTLPLVYKRAEHPRDIATIEVKRDGRRIGRIGYQICHTCRHALVCKVSVDDLHQNRGVGRRLVLAAFDTAPTYQWTTTPQYETAMRFWERMARTTGAGFRADESPTACAHMKRSTTDTAIASQEL</sequence>
<proteinExistence type="predicted"/>
<organism evidence="2 3">
    <name type="scientific">Actinomadura adrarensis</name>
    <dbReference type="NCBI Taxonomy" id="1819600"/>
    <lineage>
        <taxon>Bacteria</taxon>
        <taxon>Bacillati</taxon>
        <taxon>Actinomycetota</taxon>
        <taxon>Actinomycetes</taxon>
        <taxon>Streptosporangiales</taxon>
        <taxon>Thermomonosporaceae</taxon>
        <taxon>Actinomadura</taxon>
    </lineage>
</organism>
<feature type="non-terminal residue" evidence="2">
    <location>
        <position position="1"/>
    </location>
</feature>
<comment type="caution">
    <text evidence="2">The sequence shown here is derived from an EMBL/GenBank/DDBJ whole genome shotgun (WGS) entry which is preliminary data.</text>
</comment>
<dbReference type="Gene3D" id="3.40.630.30">
    <property type="match status" value="1"/>
</dbReference>
<dbReference type="PROSITE" id="PS51186">
    <property type="entry name" value="GNAT"/>
    <property type="match status" value="1"/>
</dbReference>
<dbReference type="Pfam" id="PF00583">
    <property type="entry name" value="Acetyltransf_1"/>
    <property type="match status" value="1"/>
</dbReference>
<protein>
    <submittedName>
        <fullName evidence="2">GNAT family N-acetyltransferase</fullName>
    </submittedName>
</protein>
<keyword evidence="3" id="KW-1185">Reference proteome</keyword>
<evidence type="ECO:0000259" key="1">
    <source>
        <dbReference type="PROSITE" id="PS51186"/>
    </source>
</evidence>
<feature type="domain" description="N-acetyltransferase" evidence="1">
    <location>
        <begin position="49"/>
        <end position="181"/>
    </location>
</feature>
<dbReference type="InterPro" id="IPR000182">
    <property type="entry name" value="GNAT_dom"/>
</dbReference>
<evidence type="ECO:0000313" key="2">
    <source>
        <dbReference type="EMBL" id="MFD0854597.1"/>
    </source>
</evidence>
<dbReference type="CDD" id="cd04301">
    <property type="entry name" value="NAT_SF"/>
    <property type="match status" value="1"/>
</dbReference>
<dbReference type="EMBL" id="JBHTIR010003050">
    <property type="protein sequence ID" value="MFD0854597.1"/>
    <property type="molecule type" value="Genomic_DNA"/>
</dbReference>
<dbReference type="Proteomes" id="UP001597083">
    <property type="component" value="Unassembled WGS sequence"/>
</dbReference>
<name>A0ABW3CLW4_9ACTN</name>
<dbReference type="InterPro" id="IPR016181">
    <property type="entry name" value="Acyl_CoA_acyltransferase"/>
</dbReference>
<accession>A0ABW3CLW4</accession>
<dbReference type="SUPFAM" id="SSF55729">
    <property type="entry name" value="Acyl-CoA N-acyltransferases (Nat)"/>
    <property type="match status" value="1"/>
</dbReference>
<reference evidence="3" key="1">
    <citation type="journal article" date="2019" name="Int. J. Syst. Evol. Microbiol.">
        <title>The Global Catalogue of Microorganisms (GCM) 10K type strain sequencing project: providing services to taxonomists for standard genome sequencing and annotation.</title>
        <authorList>
            <consortium name="The Broad Institute Genomics Platform"/>
            <consortium name="The Broad Institute Genome Sequencing Center for Infectious Disease"/>
            <person name="Wu L."/>
            <person name="Ma J."/>
        </authorList>
    </citation>
    <scope>NUCLEOTIDE SEQUENCE [LARGE SCALE GENOMIC DNA]</scope>
    <source>
        <strain evidence="3">JCM 31696</strain>
    </source>
</reference>
<gene>
    <name evidence="2" type="ORF">ACFQ07_20335</name>
</gene>
<evidence type="ECO:0000313" key="3">
    <source>
        <dbReference type="Proteomes" id="UP001597083"/>
    </source>
</evidence>